<dbReference type="Gene3D" id="3.30.470.20">
    <property type="entry name" value="ATP-grasp fold, B domain"/>
    <property type="match status" value="1"/>
</dbReference>
<gene>
    <name evidence="1" type="ORF">A3844_05830</name>
</gene>
<keyword evidence="2" id="KW-1185">Reference proteome</keyword>
<reference evidence="1 2" key="1">
    <citation type="submission" date="2016-03" db="EMBL/GenBank/DDBJ databases">
        <authorList>
            <person name="Sant'Anna F.H."/>
            <person name="Ambrosini A."/>
            <person name="Souza R."/>
            <person name="Bach E."/>
            <person name="Fernandes G."/>
            <person name="Balsanelli E."/>
            <person name="Baura V.A."/>
            <person name="Souza E.M."/>
            <person name="Passaglia L."/>
        </authorList>
    </citation>
    <scope>NUCLEOTIDE SEQUENCE [LARGE SCALE GENOMIC DNA]</scope>
    <source>
        <strain evidence="1 2">P26E</strain>
    </source>
</reference>
<evidence type="ECO:0000313" key="2">
    <source>
        <dbReference type="Proteomes" id="UP000186058"/>
    </source>
</evidence>
<evidence type="ECO:0000313" key="1">
    <source>
        <dbReference type="EMBL" id="OKP90542.1"/>
    </source>
</evidence>
<accession>A0ABX3ESD2</accession>
<protein>
    <recommendedName>
        <fullName evidence="3">ATP-grasp domain-containing protein</fullName>
    </recommendedName>
</protein>
<dbReference type="Gene3D" id="3.40.50.20">
    <property type="match status" value="1"/>
</dbReference>
<dbReference type="Proteomes" id="UP000186058">
    <property type="component" value="Unassembled WGS sequence"/>
</dbReference>
<dbReference type="SUPFAM" id="SSF56059">
    <property type="entry name" value="Glutathione synthetase ATP-binding domain-like"/>
    <property type="match status" value="1"/>
</dbReference>
<dbReference type="RefSeq" id="WP_244169703.1">
    <property type="nucleotide sequence ID" value="NZ_LVWI01000003.1"/>
</dbReference>
<sequence>MTTDPTGNPAVMNVLITGGRAPVALELSRLLRDAGHRVYVAESARHHLCRVSSAVERSYRVPPPRHSTAAYIDELARLVEELDIDVLIPLCEEIFYISASLDRIIGCRVLCAGPEMLARLHHKADFMIWARELGFTIPVTRLLNNPEEWNNQTDEAARMGEAWVYKPAYSRFASKVILPGKFTGEQGGLAGSRRLAAPPGLCPAAPWVAQQFIKGAAICTYSVVHQGELAAHAAYGSGYRTGKAGASVYFEPLEHPGAFEWIQRFVRATGFSGQIGFDFIQAEDNVLYPIECNPRATSGIHLFAPEDGLVQALLGPELLAQHGSISIPRSGKKAMLALPMLACGLRPGPGGLNRWNRAFRAAEDVIFRKEDMRPFREQFRVVYHAYRLARQNKISVTEALTDDIEWNGE</sequence>
<evidence type="ECO:0008006" key="3">
    <source>
        <dbReference type="Google" id="ProtNLM"/>
    </source>
</evidence>
<name>A0ABX3ESD2_9BACL</name>
<organism evidence="1 2">
    <name type="scientific">Paenibacillus helianthi</name>
    <dbReference type="NCBI Taxonomy" id="1349432"/>
    <lineage>
        <taxon>Bacteria</taxon>
        <taxon>Bacillati</taxon>
        <taxon>Bacillota</taxon>
        <taxon>Bacilli</taxon>
        <taxon>Bacillales</taxon>
        <taxon>Paenibacillaceae</taxon>
        <taxon>Paenibacillus</taxon>
    </lineage>
</organism>
<dbReference type="EMBL" id="LVWI01000003">
    <property type="protein sequence ID" value="OKP90542.1"/>
    <property type="molecule type" value="Genomic_DNA"/>
</dbReference>
<proteinExistence type="predicted"/>
<comment type="caution">
    <text evidence="1">The sequence shown here is derived from an EMBL/GenBank/DDBJ whole genome shotgun (WGS) entry which is preliminary data.</text>
</comment>